<keyword evidence="6 10" id="KW-0443">Lipid metabolism</keyword>
<keyword evidence="2 10" id="KW-0444">Lipid biosynthesis</keyword>
<dbReference type="RefSeq" id="WP_028256054.1">
    <property type="nucleotide sequence ID" value="NZ_JACJLA010000005.1"/>
</dbReference>
<organism evidence="11 12">
    <name type="scientific">Veillonella magna</name>
    <dbReference type="NCBI Taxonomy" id="464322"/>
    <lineage>
        <taxon>Bacteria</taxon>
        <taxon>Bacillati</taxon>
        <taxon>Bacillota</taxon>
        <taxon>Negativicutes</taxon>
        <taxon>Veillonellales</taxon>
        <taxon>Veillonellaceae</taxon>
        <taxon>Veillonella</taxon>
    </lineage>
</organism>
<dbReference type="InterPro" id="IPR003811">
    <property type="entry name" value="G3P_acylTferase_PlsY"/>
</dbReference>
<dbReference type="Proteomes" id="UP000707138">
    <property type="component" value="Unassembled WGS sequence"/>
</dbReference>
<dbReference type="NCBIfam" id="TIGR00023">
    <property type="entry name" value="glycerol-3-phosphate 1-O-acyltransferase PlsY"/>
    <property type="match status" value="1"/>
</dbReference>
<feature type="transmembrane region" description="Helical" evidence="10">
    <location>
        <begin position="113"/>
        <end position="135"/>
    </location>
</feature>
<accession>A0ABS2GGS3</accession>
<keyword evidence="1 10" id="KW-1003">Cell membrane</keyword>
<evidence type="ECO:0000256" key="5">
    <source>
        <dbReference type="ARBA" id="ARBA00022989"/>
    </source>
</evidence>
<feature type="transmembrane region" description="Helical" evidence="10">
    <location>
        <begin position="155"/>
        <end position="176"/>
    </location>
</feature>
<comment type="similarity">
    <text evidence="10">Belongs to the PlsY family.</text>
</comment>
<gene>
    <name evidence="10 11" type="primary">plsY</name>
    <name evidence="11" type="ORF">H6A01_03910</name>
</gene>
<evidence type="ECO:0000256" key="4">
    <source>
        <dbReference type="ARBA" id="ARBA00022692"/>
    </source>
</evidence>
<evidence type="ECO:0000313" key="12">
    <source>
        <dbReference type="Proteomes" id="UP000707138"/>
    </source>
</evidence>
<comment type="caution">
    <text evidence="10">Lacks conserved residue(s) required for the propagation of feature annotation.</text>
</comment>
<proteinExistence type="inferred from homology"/>
<evidence type="ECO:0000256" key="1">
    <source>
        <dbReference type="ARBA" id="ARBA00022475"/>
    </source>
</evidence>
<evidence type="ECO:0000256" key="7">
    <source>
        <dbReference type="ARBA" id="ARBA00023136"/>
    </source>
</evidence>
<dbReference type="EC" id="2.3.1.275" evidence="10"/>
<dbReference type="SMART" id="SM01207">
    <property type="entry name" value="G3P_acyltransf"/>
    <property type="match status" value="1"/>
</dbReference>
<evidence type="ECO:0000256" key="6">
    <source>
        <dbReference type="ARBA" id="ARBA00023098"/>
    </source>
</evidence>
<keyword evidence="8 10" id="KW-0594">Phospholipid biosynthesis</keyword>
<comment type="subcellular location">
    <subcellularLocation>
        <location evidence="10">Cell membrane</location>
        <topology evidence="10">Multi-pass membrane protein</topology>
    </subcellularLocation>
</comment>
<evidence type="ECO:0000313" key="11">
    <source>
        <dbReference type="EMBL" id="MBM6912477.1"/>
    </source>
</evidence>
<sequence length="202" mass="21745">MTDVFSPWLTAVLAYVVGSIPSGLLIGKLFFNTDVRLYGSKNIGATNTYRVLGLKAALPVFICDAAKGMLGVWLMGPIPENMLIGGILAMVGHNWSLFLGFKGGRGVATGLGVLIFLVPTVSAMCFAVWAIIVYFTKLVSLGSIVAAALVPILMWAFNAPLWYIVFGAVAALFVIVRHRENIVRLLQGKELKVVRTKSGDTK</sequence>
<keyword evidence="12" id="KW-1185">Reference proteome</keyword>
<reference evidence="11 12" key="1">
    <citation type="journal article" date="2021" name="Sci. Rep.">
        <title>The distribution of antibiotic resistance genes in chicken gut microbiota commensals.</title>
        <authorList>
            <person name="Juricova H."/>
            <person name="Matiasovicova J."/>
            <person name="Kubasova T."/>
            <person name="Cejkova D."/>
            <person name="Rychlik I."/>
        </authorList>
    </citation>
    <scope>NUCLEOTIDE SEQUENCE [LARGE SCALE GENOMIC DNA]</scope>
    <source>
        <strain evidence="11 12">An537</strain>
    </source>
</reference>
<feature type="transmembrane region" description="Helical" evidence="10">
    <location>
        <begin position="12"/>
        <end position="31"/>
    </location>
</feature>
<dbReference type="EMBL" id="JACJLA010000005">
    <property type="protein sequence ID" value="MBM6912477.1"/>
    <property type="molecule type" value="Genomic_DNA"/>
</dbReference>
<name>A0ABS2GGS3_9FIRM</name>
<dbReference type="PANTHER" id="PTHR30309:SF0">
    <property type="entry name" value="GLYCEROL-3-PHOSPHATE ACYLTRANSFERASE-RELATED"/>
    <property type="match status" value="1"/>
</dbReference>
<dbReference type="PANTHER" id="PTHR30309">
    <property type="entry name" value="INNER MEMBRANE PROTEIN YGIH"/>
    <property type="match status" value="1"/>
</dbReference>
<comment type="catalytic activity">
    <reaction evidence="10">
        <text>an acyl phosphate + sn-glycerol 3-phosphate = a 1-acyl-sn-glycero-3-phosphate + phosphate</text>
        <dbReference type="Rhea" id="RHEA:34075"/>
        <dbReference type="ChEBI" id="CHEBI:43474"/>
        <dbReference type="ChEBI" id="CHEBI:57597"/>
        <dbReference type="ChEBI" id="CHEBI:57970"/>
        <dbReference type="ChEBI" id="CHEBI:59918"/>
        <dbReference type="EC" id="2.3.1.275"/>
    </reaction>
</comment>
<evidence type="ECO:0000256" key="9">
    <source>
        <dbReference type="ARBA" id="ARBA00023264"/>
    </source>
</evidence>
<dbReference type="HAMAP" id="MF_01043">
    <property type="entry name" value="PlsY"/>
    <property type="match status" value="1"/>
</dbReference>
<protein>
    <recommendedName>
        <fullName evidence="10">Glycerol-3-phosphate acyltransferase</fullName>
    </recommendedName>
    <alternativeName>
        <fullName evidence="10">Acyl-PO4 G3P acyltransferase</fullName>
    </alternativeName>
    <alternativeName>
        <fullName evidence="10">Acyl-phosphate--glycerol-3-phosphate acyltransferase</fullName>
    </alternativeName>
    <alternativeName>
        <fullName evidence="10">G3P acyltransferase</fullName>
        <shortName evidence="10">GPAT</shortName>
        <ecNumber evidence="10">2.3.1.275</ecNumber>
    </alternativeName>
    <alternativeName>
        <fullName evidence="10">Lysophosphatidic acid synthase</fullName>
        <shortName evidence="10">LPA synthase</shortName>
    </alternativeName>
</protein>
<dbReference type="GO" id="GO:0004366">
    <property type="term" value="F:glycerol-3-phosphate O-acyltransferase activity"/>
    <property type="evidence" value="ECO:0007669"/>
    <property type="project" value="UniProtKB-EC"/>
</dbReference>
<keyword evidence="7 10" id="KW-0472">Membrane</keyword>
<evidence type="ECO:0000256" key="10">
    <source>
        <dbReference type="HAMAP-Rule" id="MF_01043"/>
    </source>
</evidence>
<evidence type="ECO:0000256" key="2">
    <source>
        <dbReference type="ARBA" id="ARBA00022516"/>
    </source>
</evidence>
<keyword evidence="3 10" id="KW-0808">Transferase</keyword>
<keyword evidence="11" id="KW-0012">Acyltransferase</keyword>
<keyword evidence="5 10" id="KW-1133">Transmembrane helix</keyword>
<keyword evidence="9 10" id="KW-1208">Phospholipid metabolism</keyword>
<keyword evidence="4 10" id="KW-0812">Transmembrane</keyword>
<comment type="pathway">
    <text evidence="10">Lipid metabolism; phospholipid metabolism.</text>
</comment>
<evidence type="ECO:0000256" key="8">
    <source>
        <dbReference type="ARBA" id="ARBA00023209"/>
    </source>
</evidence>
<comment type="caution">
    <text evidence="11">The sequence shown here is derived from an EMBL/GenBank/DDBJ whole genome shotgun (WGS) entry which is preliminary data.</text>
</comment>
<dbReference type="Pfam" id="PF02660">
    <property type="entry name" value="G3P_acyltransf"/>
    <property type="match status" value="1"/>
</dbReference>
<evidence type="ECO:0000256" key="3">
    <source>
        <dbReference type="ARBA" id="ARBA00022679"/>
    </source>
</evidence>
<comment type="subunit">
    <text evidence="10">Probably interacts with PlsX.</text>
</comment>
<comment type="function">
    <text evidence="10">Catalyzes the transfer of an acyl group from acyl-phosphate (acyl-PO(4)) to glycerol-3-phosphate (G3P) to form lysophosphatidic acid (LPA). This enzyme utilizes acyl-phosphate as fatty acyl donor, but not acyl-CoA or acyl-ACP.</text>
</comment>